<name>A0AAE3SYF0_9BURK</name>
<comment type="caution">
    <text evidence="2">The sequence shown here is derived from an EMBL/GenBank/DDBJ whole genome shotgun (WGS) entry which is preliminary data.</text>
</comment>
<organism evidence="2 3">
    <name type="scientific">Xenophilus arseniciresistens</name>
    <dbReference type="NCBI Taxonomy" id="1283306"/>
    <lineage>
        <taxon>Bacteria</taxon>
        <taxon>Pseudomonadati</taxon>
        <taxon>Pseudomonadota</taxon>
        <taxon>Betaproteobacteria</taxon>
        <taxon>Burkholderiales</taxon>
        <taxon>Comamonadaceae</taxon>
        <taxon>Xenophilus</taxon>
    </lineage>
</organism>
<keyword evidence="1 2" id="KW-0808">Transferase</keyword>
<proteinExistence type="predicted"/>
<protein>
    <submittedName>
        <fullName evidence="2">CoA transferase</fullName>
    </submittedName>
</protein>
<dbReference type="InterPro" id="IPR003673">
    <property type="entry name" value="CoA-Trfase_fam_III"/>
</dbReference>
<dbReference type="PANTHER" id="PTHR48207:SF3">
    <property type="entry name" value="SUCCINATE--HYDROXYMETHYLGLUTARATE COA-TRANSFERASE"/>
    <property type="match status" value="1"/>
</dbReference>
<dbReference type="Pfam" id="PF02515">
    <property type="entry name" value="CoA_transf_3"/>
    <property type="match status" value="1"/>
</dbReference>
<evidence type="ECO:0000256" key="1">
    <source>
        <dbReference type="ARBA" id="ARBA00022679"/>
    </source>
</evidence>
<dbReference type="PANTHER" id="PTHR48207">
    <property type="entry name" value="SUCCINATE--HYDROXYMETHYLGLUTARATE COA-TRANSFERASE"/>
    <property type="match status" value="1"/>
</dbReference>
<dbReference type="RefSeq" id="WP_271427266.1">
    <property type="nucleotide sequence ID" value="NZ_JAQIPB010000002.1"/>
</dbReference>
<dbReference type="InterPro" id="IPR044855">
    <property type="entry name" value="CoA-Trfase_III_dom3_sf"/>
</dbReference>
<dbReference type="Gene3D" id="3.40.50.10540">
    <property type="entry name" value="Crotonobetainyl-coa:carnitine coa-transferase, domain 1"/>
    <property type="match status" value="1"/>
</dbReference>
<dbReference type="Gene3D" id="3.30.1540.10">
    <property type="entry name" value="formyl-coa transferase, domain 3"/>
    <property type="match status" value="1"/>
</dbReference>
<evidence type="ECO:0000313" key="3">
    <source>
        <dbReference type="Proteomes" id="UP001212602"/>
    </source>
</evidence>
<gene>
    <name evidence="2" type="ORF">PGB34_06575</name>
</gene>
<dbReference type="InterPro" id="IPR023606">
    <property type="entry name" value="CoA-Trfase_III_dom_1_sf"/>
</dbReference>
<accession>A0AAE3SYF0</accession>
<evidence type="ECO:0000313" key="2">
    <source>
        <dbReference type="EMBL" id="MDA7416027.1"/>
    </source>
</evidence>
<dbReference type="GO" id="GO:0008410">
    <property type="term" value="F:CoA-transferase activity"/>
    <property type="evidence" value="ECO:0007669"/>
    <property type="project" value="TreeGrafter"/>
</dbReference>
<keyword evidence="3" id="KW-1185">Reference proteome</keyword>
<dbReference type="AlphaFoldDB" id="A0AAE3SYF0"/>
<dbReference type="Proteomes" id="UP001212602">
    <property type="component" value="Unassembled WGS sequence"/>
</dbReference>
<dbReference type="InterPro" id="IPR050483">
    <property type="entry name" value="CoA-transferase_III_domain"/>
</dbReference>
<reference evidence="2" key="1">
    <citation type="submission" date="2023-01" db="EMBL/GenBank/DDBJ databases">
        <title>Xenophilus mangrovi sp. nov., isolated from soil of Mangrove nature reserve.</title>
        <authorList>
            <person name="Xu S."/>
            <person name="Liu Z."/>
            <person name="Xu Y."/>
        </authorList>
    </citation>
    <scope>NUCLEOTIDE SEQUENCE</scope>
    <source>
        <strain evidence="2">YW8</strain>
    </source>
</reference>
<dbReference type="EMBL" id="JAQIPB010000002">
    <property type="protein sequence ID" value="MDA7416027.1"/>
    <property type="molecule type" value="Genomic_DNA"/>
</dbReference>
<dbReference type="SUPFAM" id="SSF89796">
    <property type="entry name" value="CoA-transferase family III (CaiB/BaiF)"/>
    <property type="match status" value="1"/>
</dbReference>
<sequence>MSAAVQEQAPLAGVQVVEFGQFIAGPGATQILADLGADVIKIESPNGDNGRRFGVSDATGGRSGLFMAYNRGKRSVVVDMRRPEGLTVARTLALQADVVVQNARAGVMRSLGLDAQSLREAKPGLVYVSVSGFGTLGPSRERPGLDIAAQAESGMMSITGERGGTPLKAGFPVADASTASATANAILAALYRQARTGRGETIETSLLAVAVSMQAQIWAEYQCTGRQPARSGNAQPLVAPAADLIEVRDGHIVISAYLDEHWRRLCRAIGMPALATDARFATNNDRVRNRAALIGLLADALGALEGEQARALLERHGVVVGVVRNYAQVLASEDVRASGLFQTIDDGVGGQLQLPGQPFTFTDAPPGATAQAVPRLGQHTAEVLAQAGFDTTDIARLHAQGVVQGEQFASALP</sequence>